<evidence type="ECO:0000313" key="2">
    <source>
        <dbReference type="EMBL" id="PRO73262.1"/>
    </source>
</evidence>
<protein>
    <recommendedName>
        <fullName evidence="4">Serine hydrolase</fullName>
    </recommendedName>
</protein>
<sequence>MSRIWQVILGGCLSAVVSFSALADEHSDLDFYHNVFSAPPLLPTPFEPSCVKPDCNARLMPGVSMTRAEPNPAYFTVAQSGIEPGWEERVASDWNYFNVPASLGKITLIDFGATPDGTGYRYLANANTQDALYEPWSSSKIMAFAGALATIGREVSASTLVGDVKLGDLITSINSYARSGKADGNSNAIATYFANIAGREFLTGLFHDKWLNMNNPAIRFRGAYGPTAFDPGAAEWQFDLRNKLAVEPFAEASDDPFYQSYRCDGCGLTGNKPMTTLAQAEFLKRMVTHNSEPQTRLPGFMPSHLEMLLYGVGHSNSVVEAGGMQAGIGVLLARAIADALAPGSDTPANEVLDELTGGRWRIFQKIGAGPSETRGQSETVLLAHVMLPLNEGPAREFTLAVQTEVEGNSEAGVGRAGKKMQQLLNIAMAQLLGEKSSKMAARQ</sequence>
<organism evidence="2 3">
    <name type="scientific">Alteromonas alba</name>
    <dbReference type="NCBI Taxonomy" id="2079529"/>
    <lineage>
        <taxon>Bacteria</taxon>
        <taxon>Pseudomonadati</taxon>
        <taxon>Pseudomonadota</taxon>
        <taxon>Gammaproteobacteria</taxon>
        <taxon>Alteromonadales</taxon>
        <taxon>Alteromonadaceae</taxon>
        <taxon>Alteromonas/Salinimonas group</taxon>
        <taxon>Alteromonas</taxon>
    </lineage>
</organism>
<gene>
    <name evidence="2" type="ORF">C6Y40_12415</name>
</gene>
<evidence type="ECO:0000313" key="3">
    <source>
        <dbReference type="Proteomes" id="UP000238949"/>
    </source>
</evidence>
<dbReference type="EMBL" id="PVNP01000133">
    <property type="protein sequence ID" value="PRO73262.1"/>
    <property type="molecule type" value="Genomic_DNA"/>
</dbReference>
<reference evidence="3" key="1">
    <citation type="journal article" date="2020" name="Int. J. Syst. Evol. Microbiol.">
        <title>Alteromonas alba sp. nov., a marine bacterium isolated from the seawater of the West Pacific Ocean.</title>
        <authorList>
            <person name="Sun C."/>
            <person name="Wu Y.-H."/>
            <person name="Xamxidin M."/>
            <person name="Cheng H."/>
            <person name="Xu X.-W."/>
        </authorList>
    </citation>
    <scope>NUCLEOTIDE SEQUENCE [LARGE SCALE GENOMIC DNA]</scope>
    <source>
        <strain evidence="3">190</strain>
    </source>
</reference>
<proteinExistence type="predicted"/>
<evidence type="ECO:0000256" key="1">
    <source>
        <dbReference type="SAM" id="SignalP"/>
    </source>
</evidence>
<dbReference type="OrthoDB" id="6336448at2"/>
<dbReference type="Proteomes" id="UP000238949">
    <property type="component" value="Unassembled WGS sequence"/>
</dbReference>
<name>A0A2S9V9Z1_9ALTE</name>
<evidence type="ECO:0008006" key="4">
    <source>
        <dbReference type="Google" id="ProtNLM"/>
    </source>
</evidence>
<keyword evidence="3" id="KW-1185">Reference proteome</keyword>
<keyword evidence="1" id="KW-0732">Signal</keyword>
<dbReference type="RefSeq" id="WP_105934854.1">
    <property type="nucleotide sequence ID" value="NZ_PVNP01000133.1"/>
</dbReference>
<comment type="caution">
    <text evidence="2">The sequence shown here is derived from an EMBL/GenBank/DDBJ whole genome shotgun (WGS) entry which is preliminary data.</text>
</comment>
<feature type="signal peptide" evidence="1">
    <location>
        <begin position="1"/>
        <end position="23"/>
    </location>
</feature>
<dbReference type="AlphaFoldDB" id="A0A2S9V9Z1"/>
<accession>A0A2S9V9Z1</accession>
<feature type="chain" id="PRO_5015655780" description="Serine hydrolase" evidence="1">
    <location>
        <begin position="24"/>
        <end position="443"/>
    </location>
</feature>